<feature type="compositionally biased region" description="Basic and acidic residues" evidence="1">
    <location>
        <begin position="25"/>
        <end position="36"/>
    </location>
</feature>
<protein>
    <submittedName>
        <fullName evidence="2">Uncharacterized protein</fullName>
    </submittedName>
</protein>
<dbReference type="RefSeq" id="WP_165435730.1">
    <property type="nucleotide sequence ID" value="NZ_SHKK01000001.1"/>
</dbReference>
<organism evidence="2 3">
    <name type="scientific">Micromonospora violae</name>
    <dbReference type="NCBI Taxonomy" id="1278207"/>
    <lineage>
        <taxon>Bacteria</taxon>
        <taxon>Bacillati</taxon>
        <taxon>Actinomycetota</taxon>
        <taxon>Actinomycetes</taxon>
        <taxon>Micromonosporales</taxon>
        <taxon>Micromonosporaceae</taxon>
        <taxon>Micromonospora</taxon>
    </lineage>
</organism>
<dbReference type="EMBL" id="SHKK01000001">
    <property type="protein sequence ID" value="RZT78072.1"/>
    <property type="molecule type" value="Genomic_DNA"/>
</dbReference>
<reference evidence="2 3" key="1">
    <citation type="submission" date="2019-02" db="EMBL/GenBank/DDBJ databases">
        <title>Sequencing the genomes of 1000 actinobacteria strains.</title>
        <authorList>
            <person name="Klenk H.-P."/>
        </authorList>
    </citation>
    <scope>NUCLEOTIDE SEQUENCE [LARGE SCALE GENOMIC DNA]</scope>
    <source>
        <strain evidence="2 3">DSM 45888</strain>
    </source>
</reference>
<evidence type="ECO:0000256" key="1">
    <source>
        <dbReference type="SAM" id="MobiDB-lite"/>
    </source>
</evidence>
<dbReference type="Proteomes" id="UP000293781">
    <property type="component" value="Unassembled WGS sequence"/>
</dbReference>
<proteinExistence type="predicted"/>
<comment type="caution">
    <text evidence="2">The sequence shown here is derived from an EMBL/GenBank/DDBJ whole genome shotgun (WGS) entry which is preliminary data.</text>
</comment>
<gene>
    <name evidence="2" type="ORF">EV382_1253</name>
</gene>
<accession>A0A4Q7UAF6</accession>
<feature type="region of interest" description="Disordered" evidence="1">
    <location>
        <begin position="18"/>
        <end position="52"/>
    </location>
</feature>
<name>A0A4Q7UAF6_9ACTN</name>
<sequence length="52" mass="5651">MAESVASDLAIARLIQKLGGSRHRSTLDEQSADRSHPPSTPAPDARDEPKQR</sequence>
<evidence type="ECO:0000313" key="3">
    <source>
        <dbReference type="Proteomes" id="UP000293781"/>
    </source>
</evidence>
<dbReference type="AlphaFoldDB" id="A0A4Q7UAF6"/>
<evidence type="ECO:0000313" key="2">
    <source>
        <dbReference type="EMBL" id="RZT78072.1"/>
    </source>
</evidence>
<keyword evidence="3" id="KW-1185">Reference proteome</keyword>